<sequence length="89" mass="9529">MISKYQVLPQQRGSTRATIEDLLLDAAVSTAFEAIEAGEFDEAQVILSMTDQVLGGRVLAEDHNVSTLAAHTRSASREHGFSGSIIQLG</sequence>
<protein>
    <submittedName>
        <fullName evidence="1">Uncharacterized protein</fullName>
    </submittedName>
</protein>
<keyword evidence="2" id="KW-1185">Reference proteome</keyword>
<dbReference type="AlphaFoldDB" id="A0A4R5B4W2"/>
<evidence type="ECO:0000313" key="2">
    <source>
        <dbReference type="Proteomes" id="UP000294723"/>
    </source>
</evidence>
<accession>A0A4R5B4W2</accession>
<dbReference type="EMBL" id="SMLA01000099">
    <property type="protein sequence ID" value="TDD80285.1"/>
    <property type="molecule type" value="Genomic_DNA"/>
</dbReference>
<name>A0A4R5B4W2_9PSEU</name>
<gene>
    <name evidence="1" type="ORF">E1202_30535</name>
</gene>
<reference evidence="1 2" key="1">
    <citation type="submission" date="2019-03" db="EMBL/GenBank/DDBJ databases">
        <title>Draft genome sequences of novel Actinobacteria.</title>
        <authorList>
            <person name="Sahin N."/>
            <person name="Ay H."/>
            <person name="Saygin H."/>
        </authorList>
    </citation>
    <scope>NUCLEOTIDE SEQUENCE [LARGE SCALE GENOMIC DNA]</scope>
    <source>
        <strain evidence="1 2">5K548</strain>
    </source>
</reference>
<dbReference type="RefSeq" id="WP_132686780.1">
    <property type="nucleotide sequence ID" value="NZ_SMLA01000099.1"/>
</dbReference>
<proteinExistence type="predicted"/>
<organism evidence="1 2">
    <name type="scientific">Saccharopolyspora karakumensis</name>
    <dbReference type="NCBI Taxonomy" id="2530386"/>
    <lineage>
        <taxon>Bacteria</taxon>
        <taxon>Bacillati</taxon>
        <taxon>Actinomycetota</taxon>
        <taxon>Actinomycetes</taxon>
        <taxon>Pseudonocardiales</taxon>
        <taxon>Pseudonocardiaceae</taxon>
        <taxon>Saccharopolyspora</taxon>
    </lineage>
</organism>
<dbReference type="Proteomes" id="UP000294723">
    <property type="component" value="Unassembled WGS sequence"/>
</dbReference>
<comment type="caution">
    <text evidence="1">The sequence shown here is derived from an EMBL/GenBank/DDBJ whole genome shotgun (WGS) entry which is preliminary data.</text>
</comment>
<evidence type="ECO:0000313" key="1">
    <source>
        <dbReference type="EMBL" id="TDD80285.1"/>
    </source>
</evidence>